<keyword evidence="2" id="KW-1185">Reference proteome</keyword>
<protein>
    <submittedName>
        <fullName evidence="1">Uncharacterized protein</fullName>
    </submittedName>
</protein>
<accession>A0AAV9BK13</accession>
<comment type="caution">
    <text evidence="1">The sequence shown here is derived from an EMBL/GenBank/DDBJ whole genome shotgun (WGS) entry which is preliminary data.</text>
</comment>
<proteinExistence type="predicted"/>
<organism evidence="1 2">
    <name type="scientific">Acorus gramineus</name>
    <name type="common">Dwarf sweet flag</name>
    <dbReference type="NCBI Taxonomy" id="55184"/>
    <lineage>
        <taxon>Eukaryota</taxon>
        <taxon>Viridiplantae</taxon>
        <taxon>Streptophyta</taxon>
        <taxon>Embryophyta</taxon>
        <taxon>Tracheophyta</taxon>
        <taxon>Spermatophyta</taxon>
        <taxon>Magnoliopsida</taxon>
        <taxon>Liliopsida</taxon>
        <taxon>Acoraceae</taxon>
        <taxon>Acorus</taxon>
    </lineage>
</organism>
<evidence type="ECO:0000313" key="2">
    <source>
        <dbReference type="Proteomes" id="UP001179952"/>
    </source>
</evidence>
<dbReference type="EMBL" id="JAUJYN010000003">
    <property type="protein sequence ID" value="KAK1276738.1"/>
    <property type="molecule type" value="Genomic_DNA"/>
</dbReference>
<reference evidence="1" key="1">
    <citation type="journal article" date="2023" name="Nat. Commun.">
        <title>Diploid and tetraploid genomes of Acorus and the evolution of monocots.</title>
        <authorList>
            <person name="Ma L."/>
            <person name="Liu K.W."/>
            <person name="Li Z."/>
            <person name="Hsiao Y.Y."/>
            <person name="Qi Y."/>
            <person name="Fu T."/>
            <person name="Tang G.D."/>
            <person name="Zhang D."/>
            <person name="Sun W.H."/>
            <person name="Liu D.K."/>
            <person name="Li Y."/>
            <person name="Chen G.Z."/>
            <person name="Liu X.D."/>
            <person name="Liao X.Y."/>
            <person name="Jiang Y.T."/>
            <person name="Yu X."/>
            <person name="Hao Y."/>
            <person name="Huang J."/>
            <person name="Zhao X.W."/>
            <person name="Ke S."/>
            <person name="Chen Y.Y."/>
            <person name="Wu W.L."/>
            <person name="Hsu J.L."/>
            <person name="Lin Y.F."/>
            <person name="Huang M.D."/>
            <person name="Li C.Y."/>
            <person name="Huang L."/>
            <person name="Wang Z.W."/>
            <person name="Zhao X."/>
            <person name="Zhong W.Y."/>
            <person name="Peng D.H."/>
            <person name="Ahmad S."/>
            <person name="Lan S."/>
            <person name="Zhang J.S."/>
            <person name="Tsai W.C."/>
            <person name="Van de Peer Y."/>
            <person name="Liu Z.J."/>
        </authorList>
    </citation>
    <scope>NUCLEOTIDE SEQUENCE</scope>
    <source>
        <strain evidence="1">SCP</strain>
    </source>
</reference>
<gene>
    <name evidence="1" type="ORF">QJS04_geneDACA010919</name>
</gene>
<sequence>MPVSGDTGGTDGEDKGLYALGIFKWIKSQITPDYIEIKKFILKEMGHVGKDSFKEGLTKIKYTRFRIDFLEGGGHQLSQVGQKFMFGGPWNE</sequence>
<evidence type="ECO:0000313" key="1">
    <source>
        <dbReference type="EMBL" id="KAK1276738.1"/>
    </source>
</evidence>
<reference evidence="1" key="2">
    <citation type="submission" date="2023-06" db="EMBL/GenBank/DDBJ databases">
        <authorList>
            <person name="Ma L."/>
            <person name="Liu K.-W."/>
            <person name="Li Z."/>
            <person name="Hsiao Y.-Y."/>
            <person name="Qi Y."/>
            <person name="Fu T."/>
            <person name="Tang G."/>
            <person name="Zhang D."/>
            <person name="Sun W.-H."/>
            <person name="Liu D.-K."/>
            <person name="Li Y."/>
            <person name="Chen G.-Z."/>
            <person name="Liu X.-D."/>
            <person name="Liao X.-Y."/>
            <person name="Jiang Y.-T."/>
            <person name="Yu X."/>
            <person name="Hao Y."/>
            <person name="Huang J."/>
            <person name="Zhao X.-W."/>
            <person name="Ke S."/>
            <person name="Chen Y.-Y."/>
            <person name="Wu W.-L."/>
            <person name="Hsu J.-L."/>
            <person name="Lin Y.-F."/>
            <person name="Huang M.-D."/>
            <person name="Li C.-Y."/>
            <person name="Huang L."/>
            <person name="Wang Z.-W."/>
            <person name="Zhao X."/>
            <person name="Zhong W.-Y."/>
            <person name="Peng D.-H."/>
            <person name="Ahmad S."/>
            <person name="Lan S."/>
            <person name="Zhang J.-S."/>
            <person name="Tsai W.-C."/>
            <person name="Van De Peer Y."/>
            <person name="Liu Z.-J."/>
        </authorList>
    </citation>
    <scope>NUCLEOTIDE SEQUENCE</scope>
    <source>
        <strain evidence="1">SCP</strain>
        <tissue evidence="1">Leaves</tissue>
    </source>
</reference>
<name>A0AAV9BK13_ACOGR</name>
<dbReference type="Proteomes" id="UP001179952">
    <property type="component" value="Unassembled WGS sequence"/>
</dbReference>
<dbReference type="AlphaFoldDB" id="A0AAV9BK13"/>